<name>A0A6M4G8K8_SPHYA</name>
<gene>
    <name evidence="4" type="ORF">HH800_15575</name>
</gene>
<evidence type="ECO:0000256" key="2">
    <source>
        <dbReference type="SAM" id="MobiDB-lite"/>
    </source>
</evidence>
<feature type="region of interest" description="Disordered" evidence="2">
    <location>
        <begin position="1433"/>
        <end position="1487"/>
    </location>
</feature>
<feature type="region of interest" description="Disordered" evidence="2">
    <location>
        <begin position="1121"/>
        <end position="1158"/>
    </location>
</feature>
<reference evidence="4 5" key="1">
    <citation type="submission" date="2020-04" db="EMBL/GenBank/DDBJ databases">
        <title>The Whole Genome Analysis of High salt-tolerant Sphingobium yanoikuyae YC-XJ2 with Aryl organophosphorus flame retardants (aryl-OPFRs)-degrading capacity and characteristics of Related phosphotriesterase.</title>
        <authorList>
            <person name="Li X."/>
        </authorList>
    </citation>
    <scope>NUCLEOTIDE SEQUENCE [LARGE SCALE GENOMIC DNA]</scope>
    <source>
        <strain evidence="4 5">YC-XJ2</strain>
    </source>
</reference>
<evidence type="ECO:0000313" key="5">
    <source>
        <dbReference type="Proteomes" id="UP000502611"/>
    </source>
</evidence>
<evidence type="ECO:0008006" key="6">
    <source>
        <dbReference type="Google" id="ProtNLM"/>
    </source>
</evidence>
<dbReference type="Proteomes" id="UP000502611">
    <property type="component" value="Chromosome"/>
</dbReference>
<protein>
    <recommendedName>
        <fullName evidence="6">Tip attachment protein J domain-containing protein</fullName>
    </recommendedName>
</protein>
<evidence type="ECO:0000256" key="1">
    <source>
        <dbReference type="SAM" id="Coils"/>
    </source>
</evidence>
<proteinExistence type="predicted"/>
<feature type="transmembrane region" description="Helical" evidence="3">
    <location>
        <begin position="103"/>
        <end position="122"/>
    </location>
</feature>
<keyword evidence="3" id="KW-0472">Membrane</keyword>
<keyword evidence="3" id="KW-0812">Transmembrane</keyword>
<accession>A0A6M4G8K8</accession>
<feature type="region of interest" description="Disordered" evidence="2">
    <location>
        <begin position="1058"/>
        <end position="1098"/>
    </location>
</feature>
<keyword evidence="3" id="KW-1133">Transmembrane helix</keyword>
<keyword evidence="1" id="KW-0175">Coiled coil</keyword>
<sequence>MPAAIPFAAAAFVAVGSAATAIGLGTAFMIGAMAVSWGAVLTVTGVALMAVSALTMKTPKPASSGGQLDTKLDPKAPVPVLYGRSATGGYAIYKETYGSKNKYAAIVAALSIGPILGINSYIANDRPLSFYGDPHAAVYNTAGYADSKLYRGKFRMRYQRGETPAPQTIDQAAGGGLPKSPGKLSGIAHAIQLLEYDSDQFPQGMPKSLWVVSGIKVYDPRKDSTFPGGSGSHRRANHLTWEFSENPYLCALDWTLGRQYNGQKVYGIGAKWEEVDVAAFVAGANIADANGWKVGGVVVSSDDKMAVLGTLLESGGGVPIARGAQISCMVNAPKVSTLTLTSADVIGEVEVQNSTSWRDRSNTVVPSYREESQLWEVVAGQAVSSSVYVEEDGGETKTIEVEYPLVQQAKQAHQLAVYELCNGREFLTMRVTAGIRMLNAKVGEAITVNLPEINANSQKCLVVSREFNPADWSVVLGLKSETDAKHPFALGQTQVAPPSPALDGYNPAEPGAPNANAWSITSTTITADDGVVIPALVVSGENDDPNTAAILIEYRPTGSTEWTNWGSFAKHTRQIEITAVTRNTAYDVAVSYRTVLGVTSDRLLLSGTAGDQSIDWNSGVIVGDGKPEDGATVGAPDGTYVGSQPAENVVDAITGSDGQIIRTRDISVAVNNANAAIDDLVETYGSTATAAASANAAQIAADAAQASAGTSQTASDNAATAKSAAEQAENDAVAAKTAAEAARSQALTAATNAGTANTNAQVAKTAAQTAKADAEAAFANSTAAKNAAVAAQGAAETARNNAQTYATNASNSATAAVGSATTATTKASEAGNSATAAQASNVSASSTYNDLLNTIYNQPLLPFSFEEGTKHWTRVRNGAPANLVTVAGTPIADADFGQALQFSDWTSAGTNILSKGAVAVSIGRIYEVTVRFKVTASDGSVSLNTIVGTMAENYVGTDGSIAAFASGGSSSVTVTDVVQTFTAKFAIGGGTGIASLPSNTKYIRPGLRLNSSETGLTLVVGEIRLLDVTEREASAAYANAASTSASAAATSATDAGTSASAAQTSATTATTQAGKASTSATNAATSETNAKGAENAAKTSQTAAATSATNAGNSATAAATSASTASSKATEASQSASTATTQANTATTKAGEASTSATQAATSASDALGSRNAAASSATNAATSATNAGNSATAASGSASTATTRATEAGNAATSAAASAVSANSTYNSTLGALYVASPILPSSFDEGAKHWTNQRVGNPTSLADIVGTAVIDPDMGPSLEFSNWAGAGNNILTKGVIAPKPGRIYEVSVSLKITQSDGAVSFNLALGTMLSGFGTAASNYRSGTIGNYSATGSVNVLTGKFSLDSISGVTTIPADVVLFRAGVRLNSSETSGSLVFRVGEIRITDVTEREAALASANGAAASASAAASSASSAGTSATNAGNSANSATQSANTASTKANEASNSATSAANSASSASSSSTNASNSATAANSSEVSAKLSAASQMPADFQQDGKFWQQGFGGLPANLNSITANATFSFVNNSDVGRSMRVTATAQTDVGNIGMMPLQADRVYRLTAKVRQQTGSVFAQLQLYRIGVTSAGGSTGNGTVRSTYTFTALNEWVELAGTVPASTTNAMIASGASSIRCLLRLLAASSTVSVDYAYIRIEDITESTSAAGSANAAANSASQASASQSSAGSSASSAQSSATTAATKAGEASTSASQASTSASNAAGSANTASQQAGLAAQSAANSGSSASAAAGSASTASTKASEASQSANAAQSASVTASSVAQAIMPNTFGDLKNWTWDYSNGTSDWSGDSRVRAFDHSTHGRVMEITNNPTFVPHIASKGRVALVRDHKYRMSVKWCLVGQQNGDVAVNASLFAIGLKPDNNQWNNINFYASIAPGNVGWGWSNFATHVLDIDANTLIDQGCTWVRPLLRLESQGVYYVQSIDFRDVTSEVAAAASAAAASTSYSNALYEATLAAQRASSASGSANTAATQASNASNSANAAAASASSASTSSSAAGSSAASASYSAITASTKAGEASSSASAAAGSASTASSQASAASTSASLAATYSTAGGNLLVNTEIVPDTSGWANNSVGMVATHGRSQPSAEWVLTGEHTLSIVQPNNGSSGYAEWTQVINVKPNQWYDVSGLAAAHRCTVQVYFQWVDGNGSAGAAPSTGQFTPGTGGNKIQDWTNYGYKAQAPANAVRANLILRKFPTLSGQTDSWAWFCRPQVRETYADAPTPARYAPGRAGAVLSNMSASISTTQNTVATANAAIASHETRLQAAESNVSQTMGAVSDLQGRTTAYWQVQAVAGDGRAQMRLVADANGDGGVDIVGDLRVTGNALITGTVNPEALALSRFVKRLGPVSISPSNSTGTLYSSPLGETMGNGSYVLEGTVGFTYSSGRSTTTYNGKPLYTDYANDGGINVLLKKNGNIIASTGWSGNLLTNYGSLAYGSAMTTVFDAPASDTYTGNVTVEVVAFKGSTDTGIVNQGDYYTRTISGSYTNFSFSNLRLKWTFI</sequence>
<dbReference type="GO" id="GO:0006887">
    <property type="term" value="P:exocytosis"/>
    <property type="evidence" value="ECO:0007669"/>
    <property type="project" value="TreeGrafter"/>
</dbReference>
<dbReference type="Gene3D" id="2.60.120.260">
    <property type="entry name" value="Galactose-binding domain-like"/>
    <property type="match status" value="1"/>
</dbReference>
<feature type="transmembrane region" description="Helical" evidence="3">
    <location>
        <begin position="28"/>
        <end position="51"/>
    </location>
</feature>
<evidence type="ECO:0000256" key="3">
    <source>
        <dbReference type="SAM" id="Phobius"/>
    </source>
</evidence>
<evidence type="ECO:0000313" key="4">
    <source>
        <dbReference type="EMBL" id="QJR03471.1"/>
    </source>
</evidence>
<dbReference type="GO" id="GO:0070382">
    <property type="term" value="C:exocytic vesicle"/>
    <property type="evidence" value="ECO:0007669"/>
    <property type="project" value="TreeGrafter"/>
</dbReference>
<feature type="coiled-coil region" evidence="1">
    <location>
        <begin position="711"/>
        <end position="745"/>
    </location>
</feature>
<dbReference type="RefSeq" id="WP_169861598.1">
    <property type="nucleotide sequence ID" value="NZ_CP053021.1"/>
</dbReference>
<dbReference type="PANTHER" id="PTHR45716">
    <property type="entry name" value="BITESIZE, ISOFORM I"/>
    <property type="match status" value="1"/>
</dbReference>
<dbReference type="GO" id="GO:0005886">
    <property type="term" value="C:plasma membrane"/>
    <property type="evidence" value="ECO:0007669"/>
    <property type="project" value="TreeGrafter"/>
</dbReference>
<organism evidence="4 5">
    <name type="scientific">Sphingobium yanoikuyae</name>
    <name type="common">Sphingomonas yanoikuyae</name>
    <dbReference type="NCBI Taxonomy" id="13690"/>
    <lineage>
        <taxon>Bacteria</taxon>
        <taxon>Pseudomonadati</taxon>
        <taxon>Pseudomonadota</taxon>
        <taxon>Alphaproteobacteria</taxon>
        <taxon>Sphingomonadales</taxon>
        <taxon>Sphingomonadaceae</taxon>
        <taxon>Sphingobium</taxon>
    </lineage>
</organism>
<dbReference type="PANTHER" id="PTHR45716:SF2">
    <property type="entry name" value="BITESIZE, ISOFORM I"/>
    <property type="match status" value="1"/>
</dbReference>
<dbReference type="GO" id="GO:0042043">
    <property type="term" value="F:neurexin family protein binding"/>
    <property type="evidence" value="ECO:0007669"/>
    <property type="project" value="TreeGrafter"/>
</dbReference>
<dbReference type="EMBL" id="CP053021">
    <property type="protein sequence ID" value="QJR03471.1"/>
    <property type="molecule type" value="Genomic_DNA"/>
</dbReference>